<gene>
    <name evidence="2" type="ORF">BB561_000070</name>
</gene>
<reference evidence="2 3" key="1">
    <citation type="journal article" date="2018" name="MBio">
        <title>Comparative Genomics Reveals the Core Gene Toolbox for the Fungus-Insect Symbiosis.</title>
        <authorList>
            <person name="Wang Y."/>
            <person name="Stata M."/>
            <person name="Wang W."/>
            <person name="Stajich J.E."/>
            <person name="White M.M."/>
            <person name="Moncalvo J.M."/>
        </authorList>
    </citation>
    <scope>NUCLEOTIDE SEQUENCE [LARGE SCALE GENOMIC DNA]</scope>
    <source>
        <strain evidence="2 3">SWE-8-4</strain>
    </source>
</reference>
<name>A0A2T9Z0S7_9FUNG</name>
<dbReference type="AlphaFoldDB" id="A0A2T9Z0S7"/>
<evidence type="ECO:0000313" key="3">
    <source>
        <dbReference type="Proteomes" id="UP000245383"/>
    </source>
</evidence>
<sequence>MDFGKLGNMASQAMSGNKKEDSPGGMDISNIASMAGGLMGGNKKEDSPGGMDMSSIASMAGGLMGGNKSENNNSDMISNAMKMATSMGGSEPSSSEIKDAHDQAYNKNSLADMSQKAMGMAAAYEIYNKVGGGSGDLSGIIAKILPEAMKLFNKSGASQSGGNDQLMMSAAQTAMKLFNK</sequence>
<dbReference type="OrthoDB" id="2290255at2759"/>
<keyword evidence="3" id="KW-1185">Reference proteome</keyword>
<evidence type="ECO:0008006" key="4">
    <source>
        <dbReference type="Google" id="ProtNLM"/>
    </source>
</evidence>
<dbReference type="Proteomes" id="UP000245383">
    <property type="component" value="Unassembled WGS sequence"/>
</dbReference>
<evidence type="ECO:0000256" key="1">
    <source>
        <dbReference type="SAM" id="MobiDB-lite"/>
    </source>
</evidence>
<organism evidence="2 3">
    <name type="scientific">Smittium simulii</name>
    <dbReference type="NCBI Taxonomy" id="133385"/>
    <lineage>
        <taxon>Eukaryota</taxon>
        <taxon>Fungi</taxon>
        <taxon>Fungi incertae sedis</taxon>
        <taxon>Zoopagomycota</taxon>
        <taxon>Kickxellomycotina</taxon>
        <taxon>Harpellomycetes</taxon>
        <taxon>Harpellales</taxon>
        <taxon>Legeriomycetaceae</taxon>
        <taxon>Smittium</taxon>
    </lineage>
</organism>
<evidence type="ECO:0000313" key="2">
    <source>
        <dbReference type="EMBL" id="PVU98177.1"/>
    </source>
</evidence>
<proteinExistence type="predicted"/>
<comment type="caution">
    <text evidence="2">The sequence shown here is derived from an EMBL/GenBank/DDBJ whole genome shotgun (WGS) entry which is preliminary data.</text>
</comment>
<protein>
    <recommendedName>
        <fullName evidence="4">Beta-flanking protein</fullName>
    </recommendedName>
</protein>
<accession>A0A2T9Z0S7</accession>
<feature type="region of interest" description="Disordered" evidence="1">
    <location>
        <begin position="1"/>
        <end position="56"/>
    </location>
</feature>
<dbReference type="EMBL" id="MBFR01000002">
    <property type="protein sequence ID" value="PVU98177.1"/>
    <property type="molecule type" value="Genomic_DNA"/>
</dbReference>